<keyword evidence="3" id="KW-1185">Reference proteome</keyword>
<protein>
    <submittedName>
        <fullName evidence="2">Uncharacterized protein</fullName>
    </submittedName>
</protein>
<dbReference type="RefSeq" id="WP_074024098.1">
    <property type="nucleotide sequence ID" value="NZ_CAWNAG010000090.1"/>
</dbReference>
<dbReference type="EMBL" id="MKGQ01000018">
    <property type="protein sequence ID" value="OKP02013.1"/>
    <property type="molecule type" value="Genomic_DNA"/>
</dbReference>
<dbReference type="OrthoDB" id="6424983at2"/>
<dbReference type="AlphaFoldDB" id="A0A1Q5TP51"/>
<organism evidence="2 3">
    <name type="scientific">Xenorhabdus eapokensis</name>
    <dbReference type="NCBI Taxonomy" id="1873482"/>
    <lineage>
        <taxon>Bacteria</taxon>
        <taxon>Pseudomonadati</taxon>
        <taxon>Pseudomonadota</taxon>
        <taxon>Gammaproteobacteria</taxon>
        <taxon>Enterobacterales</taxon>
        <taxon>Morganellaceae</taxon>
        <taxon>Xenorhabdus</taxon>
    </lineage>
</organism>
<dbReference type="Proteomes" id="UP000186268">
    <property type="component" value="Unassembled WGS sequence"/>
</dbReference>
<dbReference type="STRING" id="1873482.Xedl_02517"/>
<keyword evidence="1" id="KW-1133">Transmembrane helix</keyword>
<keyword evidence="1" id="KW-0812">Transmembrane</keyword>
<comment type="caution">
    <text evidence="2">The sequence shown here is derived from an EMBL/GenBank/DDBJ whole genome shotgun (WGS) entry which is preliminary data.</text>
</comment>
<evidence type="ECO:0000313" key="2">
    <source>
        <dbReference type="EMBL" id="OKP02013.1"/>
    </source>
</evidence>
<gene>
    <name evidence="2" type="ORF">Xedl_02517</name>
</gene>
<sequence>MRMGCHSRIQRLIVYSFCFLFLFISWPFQVKANPALAAGLLVRVIAQTAVKRGAASMAARQAATKYPLTEIAVQQTIRKEAEATALAMSRVASSRAASVPARSALRSAGQVTWAGVTVAQGIMTTSELIGAFHSGDLAVSTDGVSLGNGKYEVRVGGRTQIVDFEPSDDQPVILYGDSIGGDTGVVVTLSRPVVVSGYFLNGDGLNSYVPLELPFGVFKSMSFDNNKVTYSFDVRDDSGDYYFIEDDKDSSIQNAMIYALVKEFERQYKPVIYDAKGDNGTFKYVATSYSLDILDFIPKADSPFPSYPGIYEEIGGANTAYSATIPAILHVKTLKSDFSPCSYVDLATTKNTESKYMCVPSTDNDYIINDKKISNVIRLSLNADYKGSYFKNKNKLNSVKSVSSSELANILGDEPLDNSIIADLITDLLHDAALQDGYQGIPVSDGDYISESEIADVLKTLGKDKLTARDLFSPYQNIEIDQSTNETTINNGGGKTDVNVDAKVDLGEDPNIKSPDLEEPPTGRDIIDPIKNSMPFLSDFKLSGRNATCPTVNDHFSLMGYEFNLVIENHCPLIEKNRNFIELIASLIWALVALRVLLSS</sequence>
<proteinExistence type="predicted"/>
<reference evidence="2 3" key="1">
    <citation type="submission" date="2016-09" db="EMBL/GenBank/DDBJ databases">
        <title>Xenorhabdus thuongxuanensis sp. nov. and Xenorhabdus eapokensis sp. nov., isolated from Steinernema species.</title>
        <authorList>
            <person name="Kaempfer P."/>
            <person name="Tobias N.J."/>
            <person name="Phan Ke L."/>
            <person name="Bode H.B."/>
            <person name="Glaeser S.P."/>
        </authorList>
    </citation>
    <scope>NUCLEOTIDE SEQUENCE [LARGE SCALE GENOMIC DNA]</scope>
    <source>
        <strain evidence="2 3">DL20</strain>
    </source>
</reference>
<keyword evidence="1" id="KW-0472">Membrane</keyword>
<feature type="transmembrane region" description="Helical" evidence="1">
    <location>
        <begin position="12"/>
        <end position="28"/>
    </location>
</feature>
<evidence type="ECO:0000313" key="3">
    <source>
        <dbReference type="Proteomes" id="UP000186268"/>
    </source>
</evidence>
<name>A0A1Q5TP51_9GAMM</name>
<accession>A0A1Q5TP51</accession>
<evidence type="ECO:0000256" key="1">
    <source>
        <dbReference type="SAM" id="Phobius"/>
    </source>
</evidence>